<feature type="domain" description="DNA-directed DNA polymerase family B exonuclease" evidence="2">
    <location>
        <begin position="3"/>
        <end position="58"/>
    </location>
</feature>
<accession>A0ABP0TV33</accession>
<evidence type="ECO:0000256" key="1">
    <source>
        <dbReference type="ARBA" id="ARBA00024411"/>
    </source>
</evidence>
<proteinExistence type="predicted"/>
<protein>
    <recommendedName>
        <fullName evidence="1">DNA polymerase delta catalytic subunit</fullName>
    </recommendedName>
</protein>
<dbReference type="SUPFAM" id="SSF53098">
    <property type="entry name" value="Ribonuclease H-like"/>
    <property type="match status" value="1"/>
</dbReference>
<gene>
    <name evidence="3" type="ORF">CSSPTR1EN2_LOCUS7799</name>
</gene>
<evidence type="ECO:0000313" key="3">
    <source>
        <dbReference type="EMBL" id="CAK9205340.1"/>
    </source>
</evidence>
<dbReference type="InterPro" id="IPR006133">
    <property type="entry name" value="DNA-dir_DNA_pol_B_exonuc"/>
</dbReference>
<dbReference type="Proteomes" id="UP001497512">
    <property type="component" value="Chromosome 15"/>
</dbReference>
<reference evidence="3" key="1">
    <citation type="submission" date="2024-02" db="EMBL/GenBank/DDBJ databases">
        <authorList>
            <consortium name="ELIXIR-Norway"/>
            <consortium name="Elixir Norway"/>
        </authorList>
    </citation>
    <scope>NUCLEOTIDE SEQUENCE</scope>
</reference>
<name>A0ABP0TV33_9BRYO</name>
<dbReference type="Gene3D" id="3.30.420.10">
    <property type="entry name" value="Ribonuclease H-like superfamily/Ribonuclease H"/>
    <property type="match status" value="1"/>
</dbReference>
<dbReference type="PANTHER" id="PTHR10322:SF23">
    <property type="entry name" value="DNA POLYMERASE DELTA CATALYTIC SUBUNIT"/>
    <property type="match status" value="1"/>
</dbReference>
<keyword evidence="4" id="KW-1185">Reference proteome</keyword>
<dbReference type="Pfam" id="PF03104">
    <property type="entry name" value="DNA_pol_B_exo1"/>
    <property type="match status" value="1"/>
</dbReference>
<sequence>MVRNVMTLKSCSPIVGASVMSFDSEREALLAWRDLVREVDPDVIIGYNICKFDLPYLIEAICHQRE</sequence>
<dbReference type="InterPro" id="IPR050240">
    <property type="entry name" value="DNA_pol_type-B"/>
</dbReference>
<dbReference type="PANTHER" id="PTHR10322">
    <property type="entry name" value="DNA POLYMERASE CATALYTIC SUBUNIT"/>
    <property type="match status" value="1"/>
</dbReference>
<evidence type="ECO:0000259" key="2">
    <source>
        <dbReference type="Pfam" id="PF03104"/>
    </source>
</evidence>
<dbReference type="InterPro" id="IPR036397">
    <property type="entry name" value="RNaseH_sf"/>
</dbReference>
<dbReference type="EMBL" id="OZ019907">
    <property type="protein sequence ID" value="CAK9205340.1"/>
    <property type="molecule type" value="Genomic_DNA"/>
</dbReference>
<evidence type="ECO:0000313" key="4">
    <source>
        <dbReference type="Proteomes" id="UP001497512"/>
    </source>
</evidence>
<dbReference type="InterPro" id="IPR012337">
    <property type="entry name" value="RNaseH-like_sf"/>
</dbReference>
<organism evidence="3 4">
    <name type="scientific">Sphagnum troendelagicum</name>
    <dbReference type="NCBI Taxonomy" id="128251"/>
    <lineage>
        <taxon>Eukaryota</taxon>
        <taxon>Viridiplantae</taxon>
        <taxon>Streptophyta</taxon>
        <taxon>Embryophyta</taxon>
        <taxon>Bryophyta</taxon>
        <taxon>Sphagnophytina</taxon>
        <taxon>Sphagnopsida</taxon>
        <taxon>Sphagnales</taxon>
        <taxon>Sphagnaceae</taxon>
        <taxon>Sphagnum</taxon>
    </lineage>
</organism>